<feature type="region of interest" description="Disordered" evidence="4">
    <location>
        <begin position="56"/>
        <end position="80"/>
    </location>
</feature>
<feature type="region of interest" description="Disordered" evidence="4">
    <location>
        <begin position="974"/>
        <end position="1334"/>
    </location>
</feature>
<feature type="compositionally biased region" description="Polar residues" evidence="4">
    <location>
        <begin position="1324"/>
        <end position="1334"/>
    </location>
</feature>
<dbReference type="EMBL" id="JAADJG010000395">
    <property type="protein sequence ID" value="KAF4447503.1"/>
    <property type="molecule type" value="Genomic_DNA"/>
</dbReference>
<dbReference type="PROSITE" id="PS50088">
    <property type="entry name" value="ANK_REPEAT"/>
    <property type="match status" value="7"/>
</dbReference>
<evidence type="ECO:0000256" key="2">
    <source>
        <dbReference type="ARBA" id="ARBA00023043"/>
    </source>
</evidence>
<feature type="compositionally biased region" description="Polar residues" evidence="4">
    <location>
        <begin position="26"/>
        <end position="37"/>
    </location>
</feature>
<feature type="compositionally biased region" description="Polar residues" evidence="4">
    <location>
        <begin position="1123"/>
        <end position="1138"/>
    </location>
</feature>
<feature type="repeat" description="ANK" evidence="3">
    <location>
        <begin position="722"/>
        <end position="754"/>
    </location>
</feature>
<dbReference type="PROSITE" id="PS50297">
    <property type="entry name" value="ANK_REP_REGION"/>
    <property type="match status" value="6"/>
</dbReference>
<evidence type="ECO:0000256" key="3">
    <source>
        <dbReference type="PROSITE-ProRule" id="PRU00023"/>
    </source>
</evidence>
<feature type="compositionally biased region" description="Polar residues" evidence="4">
    <location>
        <begin position="1033"/>
        <end position="1046"/>
    </location>
</feature>
<dbReference type="OrthoDB" id="539213at2759"/>
<feature type="repeat" description="ANK" evidence="3">
    <location>
        <begin position="755"/>
        <end position="787"/>
    </location>
</feature>
<feature type="compositionally biased region" description="Polar residues" evidence="4">
    <location>
        <begin position="1222"/>
        <end position="1234"/>
    </location>
</feature>
<feature type="compositionally biased region" description="Low complexity" evidence="4">
    <location>
        <begin position="1180"/>
        <end position="1221"/>
    </location>
</feature>
<feature type="region of interest" description="Disordered" evidence="4">
    <location>
        <begin position="18"/>
        <end position="37"/>
    </location>
</feature>
<name>A0A8H4KDD3_9HYPO</name>
<keyword evidence="7" id="KW-1185">Reference proteome</keyword>
<dbReference type="Gene3D" id="1.25.40.20">
    <property type="entry name" value="Ankyrin repeat-containing domain"/>
    <property type="match status" value="1"/>
</dbReference>
<feature type="repeat" description="ANK" evidence="3">
    <location>
        <begin position="788"/>
        <end position="820"/>
    </location>
</feature>
<dbReference type="Pfam" id="PF24883">
    <property type="entry name" value="NPHP3_N"/>
    <property type="match status" value="1"/>
</dbReference>
<dbReference type="Gene3D" id="3.40.50.300">
    <property type="entry name" value="P-loop containing nucleotide triphosphate hydrolases"/>
    <property type="match status" value="1"/>
</dbReference>
<keyword evidence="1" id="KW-0677">Repeat</keyword>
<evidence type="ECO:0000256" key="1">
    <source>
        <dbReference type="ARBA" id="ARBA00022737"/>
    </source>
</evidence>
<protein>
    <recommendedName>
        <fullName evidence="5">Nephrocystin 3-like N-terminal domain-containing protein</fullName>
    </recommendedName>
</protein>
<evidence type="ECO:0000256" key="4">
    <source>
        <dbReference type="SAM" id="MobiDB-lite"/>
    </source>
</evidence>
<dbReference type="SUPFAM" id="SSF52540">
    <property type="entry name" value="P-loop containing nucleoside triphosphate hydrolases"/>
    <property type="match status" value="1"/>
</dbReference>
<comment type="caution">
    <text evidence="6">The sequence shown here is derived from an EMBL/GenBank/DDBJ whole genome shotgun (WGS) entry which is preliminary data.</text>
</comment>
<feature type="compositionally biased region" description="Polar residues" evidence="4">
    <location>
        <begin position="1076"/>
        <end position="1108"/>
    </location>
</feature>
<dbReference type="Pfam" id="PF12796">
    <property type="entry name" value="Ank_2"/>
    <property type="match status" value="2"/>
</dbReference>
<dbReference type="PRINTS" id="PR01415">
    <property type="entry name" value="ANKYRIN"/>
</dbReference>
<reference evidence="6" key="1">
    <citation type="submission" date="2020-01" db="EMBL/GenBank/DDBJ databases">
        <title>Identification and distribution of gene clusters putatively required for synthesis of sphingolipid metabolism inhibitors in phylogenetically diverse species of the filamentous fungus Fusarium.</title>
        <authorList>
            <person name="Kim H.-S."/>
            <person name="Busman M."/>
            <person name="Brown D.W."/>
            <person name="Divon H."/>
            <person name="Uhlig S."/>
            <person name="Proctor R.H."/>
        </authorList>
    </citation>
    <scope>NUCLEOTIDE SEQUENCE</scope>
    <source>
        <strain evidence="6">NRRL 53441</strain>
    </source>
</reference>
<dbReference type="SMART" id="SM00248">
    <property type="entry name" value="ANK"/>
    <property type="match status" value="8"/>
</dbReference>
<keyword evidence="2 3" id="KW-0040">ANK repeat</keyword>
<feature type="repeat" description="ANK" evidence="3">
    <location>
        <begin position="655"/>
        <end position="687"/>
    </location>
</feature>
<dbReference type="InterPro" id="IPR056884">
    <property type="entry name" value="NPHP3-like_N"/>
</dbReference>
<dbReference type="InterPro" id="IPR036770">
    <property type="entry name" value="Ankyrin_rpt-contain_sf"/>
</dbReference>
<dbReference type="InterPro" id="IPR002110">
    <property type="entry name" value="Ankyrin_rpt"/>
</dbReference>
<dbReference type="InterPro" id="IPR027417">
    <property type="entry name" value="P-loop_NTPase"/>
</dbReference>
<organism evidence="6 7">
    <name type="scientific">Fusarium austroafricanum</name>
    <dbReference type="NCBI Taxonomy" id="2364996"/>
    <lineage>
        <taxon>Eukaryota</taxon>
        <taxon>Fungi</taxon>
        <taxon>Dikarya</taxon>
        <taxon>Ascomycota</taxon>
        <taxon>Pezizomycotina</taxon>
        <taxon>Sordariomycetes</taxon>
        <taxon>Hypocreomycetidae</taxon>
        <taxon>Hypocreales</taxon>
        <taxon>Nectriaceae</taxon>
        <taxon>Fusarium</taxon>
        <taxon>Fusarium concolor species complex</taxon>
    </lineage>
</organism>
<evidence type="ECO:0000259" key="5">
    <source>
        <dbReference type="Pfam" id="PF24883"/>
    </source>
</evidence>
<gene>
    <name evidence="6" type="ORF">F53441_8987</name>
</gene>
<accession>A0A8H4KDD3</accession>
<feature type="compositionally biased region" description="Basic and acidic residues" evidence="4">
    <location>
        <begin position="974"/>
        <end position="983"/>
    </location>
</feature>
<feature type="compositionally biased region" description="Low complexity" evidence="4">
    <location>
        <begin position="1246"/>
        <end position="1265"/>
    </location>
</feature>
<dbReference type="Proteomes" id="UP000605986">
    <property type="component" value="Unassembled WGS sequence"/>
</dbReference>
<feature type="repeat" description="ANK" evidence="3">
    <location>
        <begin position="821"/>
        <end position="853"/>
    </location>
</feature>
<dbReference type="PANTHER" id="PTHR24198">
    <property type="entry name" value="ANKYRIN REPEAT AND PROTEIN KINASE DOMAIN-CONTAINING PROTEIN"/>
    <property type="match status" value="1"/>
</dbReference>
<dbReference type="PANTHER" id="PTHR24198:SF165">
    <property type="entry name" value="ANKYRIN REPEAT-CONTAINING PROTEIN-RELATED"/>
    <property type="match status" value="1"/>
</dbReference>
<feature type="repeat" description="ANK" evidence="3">
    <location>
        <begin position="688"/>
        <end position="711"/>
    </location>
</feature>
<evidence type="ECO:0000313" key="7">
    <source>
        <dbReference type="Proteomes" id="UP000605986"/>
    </source>
</evidence>
<proteinExistence type="predicted"/>
<sequence length="1334" mass="145075">MSFASSSGQFNAYQPFGAAAGSASSQKSTQPFSSTVDFSDPSYDMPYFSNIEAPVSNTQPSHISAAPKQSAAGTPRGFIPKQISSSEKTKSFDKMRTSSFPKGALLGQPSQPLDTKVDYTEFLKSLEFPSIADYRIDPKSLDNDLNQWLVRDQLFVRWRSSTGLLWLRGTAGSGKTTLMKQALDTCMKEPKSIHLTYSFSPSGSELPRTRFGLFRSLLHQLIPQSPEAFKDIKARFDKIQSSLPPKQQVAWNTQEIFDDLIKILPKVLKSHSITIYVDGINYSEGETATKLVQGFSKLIEKCQAPAKDPTLAENTLKIIFSSTVCPAKDPFPKSYIQVDEKNGPSLRRFLEGHLSNIDFNTQQLVLSKSGTSFISARLITNHLKFFGPAQSSLIQQPSPTPAPTNLLLETYFQDMLYQGGNGLLSLLKWCCLSSRPLTLPELRVALAIDITEAGSIRDLSQAESFSRYGTDESLQSWIKTTSLSLLETVNVSGQRVVKTIHDSVSSFFISKGLNLLSQGSHGPDASITPLQQAHYSIATSLLRYITLLSKEPQWESMTRTQPTLQLFGYSGANWSHHISAAGLGKTEASKIIKLLGLSSDQTLKVLVKLGQGSPTLGDLHGTHWAHLFAIYGHAYLLSVAVKKSGNGVLDVQDLQKRTPLHLAALYGHSTVSKQLLKSGAKTSARTTNGNTALHFAALQGHQSIMKYLVERDPSLVSAMDNQSQTPLFSAVFRGGSSAIKFLFDSRADIRALDTYNNSILHHAVTTDKSSILKLFIDRGADLNWQNGQGRTPLHVAIVGGHASAVKSLLESRSRTDISDNAGRRALHEAVASGNKSLTQLLLKYTVDVDARDNEGQAPLEYAVQSSHKSLVKLLLEVKANVNGMDRYGFKMIMVAVRASDEKLTRILLEGNPDLDQLSHERHTVAFYAVFKGRDVSFLTEEEQSIASLLFRRYQKGYPVWNAEWKQCHQEFMAKHGKKKDTASKPKTKLKSKVKNTPLPSSTESSKSQKPRKPSKSPSNTVAKPPSADPNTRAIGSQGPQESSKLITQPEVIAKPQKQSQVQGQAPIAGVTFSPFAPNSSVPKASSGVQQSQTTAPKTTPPTSIQQEMQRVHPVSSFAAYQPSHISGGNGSSASPNKEQPSKPPQAPQSGSTPSTKTSMVQRSSWDIYSSLSSGPPPPTQTAQAQKPCVPYPGTSQTPPGGSSTSTRPFQPFQSFQPVQIQKGASSTAPMTSNQFEKRYSPPNSWGQPNSAGSGSPAGQPGTPQTYQSFDGSSQKPNSPPYQSQIPYQKPSDQTSAAKPGMPQGVARKPVGGQAATPPPMAQKPAQQSPFLPWQ</sequence>
<feature type="repeat" description="ANK" evidence="3">
    <location>
        <begin position="854"/>
        <end position="886"/>
    </location>
</feature>
<feature type="domain" description="Nephrocystin 3-like N-terminal" evidence="5">
    <location>
        <begin position="147"/>
        <end position="305"/>
    </location>
</feature>
<feature type="compositionally biased region" description="Polar residues" evidence="4">
    <location>
        <begin position="1147"/>
        <end position="1173"/>
    </location>
</feature>
<feature type="compositionally biased region" description="Polar residues" evidence="4">
    <location>
        <begin position="1266"/>
        <end position="1296"/>
    </location>
</feature>
<evidence type="ECO:0000313" key="6">
    <source>
        <dbReference type="EMBL" id="KAF4447503.1"/>
    </source>
</evidence>
<dbReference type="SUPFAM" id="SSF48403">
    <property type="entry name" value="Ankyrin repeat"/>
    <property type="match status" value="1"/>
</dbReference>